<dbReference type="PANTHER" id="PTHR30204">
    <property type="entry name" value="REDOX-CYCLING DRUG-SENSING TRANSCRIPTIONAL ACTIVATOR SOXR"/>
    <property type="match status" value="1"/>
</dbReference>
<evidence type="ECO:0000256" key="2">
    <source>
        <dbReference type="ARBA" id="ARBA00023015"/>
    </source>
</evidence>
<evidence type="ECO:0000256" key="3">
    <source>
        <dbReference type="ARBA" id="ARBA00023125"/>
    </source>
</evidence>
<dbReference type="GO" id="GO:0003677">
    <property type="term" value="F:DNA binding"/>
    <property type="evidence" value="ECO:0007669"/>
    <property type="project" value="UniProtKB-KW"/>
</dbReference>
<dbReference type="PANTHER" id="PTHR30204:SF69">
    <property type="entry name" value="MERR-FAMILY TRANSCRIPTIONAL REGULATOR"/>
    <property type="match status" value="1"/>
</dbReference>
<dbReference type="Proteomes" id="UP000549971">
    <property type="component" value="Unassembled WGS sequence"/>
</dbReference>
<dbReference type="InterPro" id="IPR000551">
    <property type="entry name" value="MerR-type_HTH_dom"/>
</dbReference>
<sequence>MTTYSPAEAAAQSGFTIDTLRYYEREGILPRIERSAGGRRVYSDGDLWMLGFLRCLRDTGMSIEQLRRYGELSRDDSTMPERVTLLEEHAASIRAKMAELDGVLARVEEKADWYRGELRRTGEAAS</sequence>
<dbReference type="PROSITE" id="PS50937">
    <property type="entry name" value="HTH_MERR_2"/>
    <property type="match status" value="1"/>
</dbReference>
<protein>
    <submittedName>
        <fullName evidence="6">DNA-binding transcriptional MerR regulator</fullName>
    </submittedName>
</protein>
<keyword evidence="3 6" id="KW-0238">DNA-binding</keyword>
<keyword evidence="1" id="KW-0678">Repressor</keyword>
<reference evidence="6 7" key="1">
    <citation type="submission" date="2020-08" db="EMBL/GenBank/DDBJ databases">
        <title>Sequencing the genomes of 1000 actinobacteria strains.</title>
        <authorList>
            <person name="Klenk H.-P."/>
        </authorList>
    </citation>
    <scope>NUCLEOTIDE SEQUENCE [LARGE SCALE GENOMIC DNA]</scope>
    <source>
        <strain evidence="6 7">DSM 28967</strain>
    </source>
</reference>
<keyword evidence="7" id="KW-1185">Reference proteome</keyword>
<evidence type="ECO:0000313" key="7">
    <source>
        <dbReference type="Proteomes" id="UP000549971"/>
    </source>
</evidence>
<name>A0A7W9J6M4_9ACTN</name>
<evidence type="ECO:0000259" key="5">
    <source>
        <dbReference type="PROSITE" id="PS50937"/>
    </source>
</evidence>
<dbReference type="PRINTS" id="PR00040">
    <property type="entry name" value="HTHMERR"/>
</dbReference>
<dbReference type="Gene3D" id="1.10.1660.10">
    <property type="match status" value="1"/>
</dbReference>
<dbReference type="CDD" id="cd01109">
    <property type="entry name" value="HTH_YyaN"/>
    <property type="match status" value="1"/>
</dbReference>
<dbReference type="RefSeq" id="WP_184795896.1">
    <property type="nucleotide sequence ID" value="NZ_JACHMY010000001.1"/>
</dbReference>
<comment type="caution">
    <text evidence="6">The sequence shown here is derived from an EMBL/GenBank/DDBJ whole genome shotgun (WGS) entry which is preliminary data.</text>
</comment>
<dbReference type="SMART" id="SM00422">
    <property type="entry name" value="HTH_MERR"/>
    <property type="match status" value="1"/>
</dbReference>
<accession>A0A7W9J6M4</accession>
<dbReference type="GO" id="GO:0003700">
    <property type="term" value="F:DNA-binding transcription factor activity"/>
    <property type="evidence" value="ECO:0007669"/>
    <property type="project" value="InterPro"/>
</dbReference>
<dbReference type="AlphaFoldDB" id="A0A7W9J6M4"/>
<dbReference type="Pfam" id="PF13411">
    <property type="entry name" value="MerR_1"/>
    <property type="match status" value="1"/>
</dbReference>
<proteinExistence type="predicted"/>
<evidence type="ECO:0000256" key="4">
    <source>
        <dbReference type="ARBA" id="ARBA00023163"/>
    </source>
</evidence>
<keyword evidence="4" id="KW-0804">Transcription</keyword>
<evidence type="ECO:0000313" key="6">
    <source>
        <dbReference type="EMBL" id="MBB5836375.1"/>
    </source>
</evidence>
<dbReference type="EMBL" id="JACHMY010000001">
    <property type="protein sequence ID" value="MBB5836375.1"/>
    <property type="molecule type" value="Genomic_DNA"/>
</dbReference>
<keyword evidence="2" id="KW-0805">Transcription regulation</keyword>
<gene>
    <name evidence="6" type="ORF">HDA39_003109</name>
</gene>
<evidence type="ECO:0000256" key="1">
    <source>
        <dbReference type="ARBA" id="ARBA00022491"/>
    </source>
</evidence>
<dbReference type="SUPFAM" id="SSF46955">
    <property type="entry name" value="Putative DNA-binding domain"/>
    <property type="match status" value="1"/>
</dbReference>
<dbReference type="InterPro" id="IPR047057">
    <property type="entry name" value="MerR_fam"/>
</dbReference>
<feature type="domain" description="HTH merR-type" evidence="5">
    <location>
        <begin position="3"/>
        <end position="72"/>
    </location>
</feature>
<dbReference type="InterPro" id="IPR009061">
    <property type="entry name" value="DNA-bd_dom_put_sf"/>
</dbReference>
<organism evidence="6 7">
    <name type="scientific">Kribbella italica</name>
    <dbReference type="NCBI Taxonomy" id="1540520"/>
    <lineage>
        <taxon>Bacteria</taxon>
        <taxon>Bacillati</taxon>
        <taxon>Actinomycetota</taxon>
        <taxon>Actinomycetes</taxon>
        <taxon>Propionibacteriales</taxon>
        <taxon>Kribbellaceae</taxon>
        <taxon>Kribbella</taxon>
    </lineage>
</organism>